<comment type="caution">
    <text evidence="2">The sequence shown here is derived from an EMBL/GenBank/DDBJ whole genome shotgun (WGS) entry which is preliminary data.</text>
</comment>
<evidence type="ECO:0000313" key="3">
    <source>
        <dbReference type="Proteomes" id="UP001276659"/>
    </source>
</evidence>
<evidence type="ECO:0000313" key="2">
    <source>
        <dbReference type="EMBL" id="KAK3167824.1"/>
    </source>
</evidence>
<protein>
    <submittedName>
        <fullName evidence="2">Uncharacterized protein</fullName>
    </submittedName>
</protein>
<dbReference type="EMBL" id="JASNWA010000010">
    <property type="protein sequence ID" value="KAK3167824.1"/>
    <property type="molecule type" value="Genomic_DNA"/>
</dbReference>
<keyword evidence="3" id="KW-1185">Reference proteome</keyword>
<reference evidence="2" key="1">
    <citation type="submission" date="2022-11" db="EMBL/GenBank/DDBJ databases">
        <title>Chromosomal genome sequence assembly and mating type (MAT) locus characterization of the leprose asexual lichenized fungus Lepraria neglecta (Nyl.) Erichsen.</title>
        <authorList>
            <person name="Allen J.L."/>
            <person name="Pfeffer B."/>
        </authorList>
    </citation>
    <scope>NUCLEOTIDE SEQUENCE</scope>
    <source>
        <strain evidence="2">Allen 5258</strain>
    </source>
</reference>
<evidence type="ECO:0000256" key="1">
    <source>
        <dbReference type="SAM" id="Coils"/>
    </source>
</evidence>
<keyword evidence="1" id="KW-0175">Coiled coil</keyword>
<name>A0AAD9YXJ5_9LECA</name>
<feature type="coiled-coil region" evidence="1">
    <location>
        <begin position="76"/>
        <end position="103"/>
    </location>
</feature>
<dbReference type="AlphaFoldDB" id="A0AAD9YXJ5"/>
<accession>A0AAD9YXJ5</accession>
<proteinExistence type="predicted"/>
<dbReference type="Proteomes" id="UP001276659">
    <property type="component" value="Unassembled WGS sequence"/>
</dbReference>
<organism evidence="2 3">
    <name type="scientific">Lepraria neglecta</name>
    <dbReference type="NCBI Taxonomy" id="209136"/>
    <lineage>
        <taxon>Eukaryota</taxon>
        <taxon>Fungi</taxon>
        <taxon>Dikarya</taxon>
        <taxon>Ascomycota</taxon>
        <taxon>Pezizomycotina</taxon>
        <taxon>Lecanoromycetes</taxon>
        <taxon>OSLEUM clade</taxon>
        <taxon>Lecanoromycetidae</taxon>
        <taxon>Lecanorales</taxon>
        <taxon>Lecanorineae</taxon>
        <taxon>Stereocaulaceae</taxon>
        <taxon>Lepraria</taxon>
    </lineage>
</organism>
<sequence>MNCEATLLAHAELYNLACDYQPHDLQALEPLRKLMASFIAYNFNNFDDGDGGAVQRLLDAETDFSGDVIPMVRINMTALGKKLKDSEDNAARLEESLREAQKETEAD</sequence>
<gene>
    <name evidence="2" type="ORF">OEA41_004270</name>
</gene>